<evidence type="ECO:0000256" key="2">
    <source>
        <dbReference type="SAM" id="SignalP"/>
    </source>
</evidence>
<dbReference type="AlphaFoldDB" id="A0A1L9B9S8"/>
<protein>
    <submittedName>
        <fullName evidence="3">Uncharacterized protein</fullName>
    </submittedName>
</protein>
<feature type="compositionally biased region" description="Basic and acidic residues" evidence="1">
    <location>
        <begin position="177"/>
        <end position="188"/>
    </location>
</feature>
<sequence length="542" mass="56859">MKVSGLRLCRWSAVLGLAAVLLTSQVALAARVAVSTLEGDPKGKLRAQVTAALRKTRKVQVSPPTAWTQAAGKQGLKGPAAVTPAAIKRLAPKLRVDAVLTGSVGRDLDVRLMNQEGQVVWSESYPLKRGLLAPKEAARLAQAVATARTTAPEPPAPAPVASSPLPPLPPPPARSEPQARAEPREAPRELPPTPPAKGTVSAPVVEKDKDAPVRAPAAPAPGKAGSSAALAWVELDDESHTFVAGSGGGVADEEQVKDVPARPGMHPPRVRVQVGAVVTWRSYCARPGVESCAAFDARPPEQRLGDTADYSARAPYAGVAAEAEVFPLAHRTSLLRGLGLTLAYQRSFAPTTVVVTTPTGSTPQREVTATDTAYGAMLAWRYFFSQKGADSPLWGYAGVRLGLLGREFDLDETLNVALPLVHRFSPAVGVDVSVPLLKLVRVEAAGRFFFLPSPGRSLSGGGEDGPFPSEVRDYGTAVSSLGWSAELGVAGDVWGPFGYSVRGHVEGYRDAFTGQGARRGWTEGGVAQELYLSVLAGVTASW</sequence>
<reference evidence="3 4" key="2">
    <citation type="submission" date="2016-12" db="EMBL/GenBank/DDBJ databases">
        <title>Draft Genome Sequence of Cystobacter ferrugineus Strain Cbfe23.</title>
        <authorList>
            <person name="Akbar S."/>
            <person name="Dowd S.E."/>
            <person name="Stevens D.C."/>
        </authorList>
    </citation>
    <scope>NUCLEOTIDE SEQUENCE [LARGE SCALE GENOMIC DNA]</scope>
    <source>
        <strain evidence="3 4">Cbfe23</strain>
    </source>
</reference>
<feature type="compositionally biased region" description="Pro residues" evidence="1">
    <location>
        <begin position="152"/>
        <end position="174"/>
    </location>
</feature>
<keyword evidence="2" id="KW-0732">Signal</keyword>
<organism evidence="3 4">
    <name type="scientific">Cystobacter ferrugineus</name>
    <dbReference type="NCBI Taxonomy" id="83449"/>
    <lineage>
        <taxon>Bacteria</taxon>
        <taxon>Pseudomonadati</taxon>
        <taxon>Myxococcota</taxon>
        <taxon>Myxococcia</taxon>
        <taxon>Myxococcales</taxon>
        <taxon>Cystobacterineae</taxon>
        <taxon>Archangiaceae</taxon>
        <taxon>Cystobacter</taxon>
    </lineage>
</organism>
<comment type="caution">
    <text evidence="3">The sequence shown here is derived from an EMBL/GenBank/DDBJ whole genome shotgun (WGS) entry which is preliminary data.</text>
</comment>
<feature type="compositionally biased region" description="Low complexity" evidence="1">
    <location>
        <begin position="213"/>
        <end position="224"/>
    </location>
</feature>
<proteinExistence type="predicted"/>
<feature type="signal peptide" evidence="2">
    <location>
        <begin position="1"/>
        <end position="29"/>
    </location>
</feature>
<evidence type="ECO:0000313" key="4">
    <source>
        <dbReference type="Proteomes" id="UP000182229"/>
    </source>
</evidence>
<feature type="chain" id="PRO_5012205625" evidence="2">
    <location>
        <begin position="30"/>
        <end position="542"/>
    </location>
</feature>
<keyword evidence="4" id="KW-1185">Reference proteome</keyword>
<dbReference type="RefSeq" id="WP_071900392.1">
    <property type="nucleotide sequence ID" value="NZ_MPIN01000005.1"/>
</dbReference>
<dbReference type="OrthoDB" id="5380917at2"/>
<reference evidence="4" key="1">
    <citation type="submission" date="2016-11" db="EMBL/GenBank/DDBJ databases">
        <authorList>
            <person name="Shukria A."/>
            <person name="Stevens D.C."/>
        </authorList>
    </citation>
    <scope>NUCLEOTIDE SEQUENCE [LARGE SCALE GENOMIC DNA]</scope>
    <source>
        <strain evidence="4">Cbfe23</strain>
    </source>
</reference>
<evidence type="ECO:0000313" key="3">
    <source>
        <dbReference type="EMBL" id="OJH38953.1"/>
    </source>
</evidence>
<name>A0A1L9B9S8_9BACT</name>
<dbReference type="STRING" id="83449.BON30_22345"/>
<gene>
    <name evidence="3" type="ORF">BON30_22345</name>
</gene>
<dbReference type="Proteomes" id="UP000182229">
    <property type="component" value="Unassembled WGS sequence"/>
</dbReference>
<feature type="region of interest" description="Disordered" evidence="1">
    <location>
        <begin position="143"/>
        <end position="224"/>
    </location>
</feature>
<accession>A0A1L9B9S8</accession>
<evidence type="ECO:0000256" key="1">
    <source>
        <dbReference type="SAM" id="MobiDB-lite"/>
    </source>
</evidence>
<dbReference type="EMBL" id="MPIN01000005">
    <property type="protein sequence ID" value="OJH38953.1"/>
    <property type="molecule type" value="Genomic_DNA"/>
</dbReference>